<dbReference type="InterPro" id="IPR014718">
    <property type="entry name" value="GH-type_carb-bd"/>
</dbReference>
<evidence type="ECO:0000256" key="2">
    <source>
        <dbReference type="ARBA" id="ARBA00005866"/>
    </source>
</evidence>
<proteinExistence type="inferred from homology"/>
<dbReference type="GO" id="GO:0047938">
    <property type="term" value="F:glucose-6-phosphate 1-epimerase activity"/>
    <property type="evidence" value="ECO:0007669"/>
    <property type="project" value="UniProtKB-UniRule"/>
</dbReference>
<dbReference type="PIRSF" id="PIRSF016020">
    <property type="entry name" value="PHexose_mutarotase"/>
    <property type="match status" value="1"/>
</dbReference>
<gene>
    <name evidence="8" type="ORF">EDB92DRAFT_1941938</name>
</gene>
<comment type="caution">
    <text evidence="8">The sequence shown here is derived from an EMBL/GenBank/DDBJ whole genome shotgun (WGS) entry which is preliminary data.</text>
</comment>
<feature type="active site" evidence="6">
    <location>
        <position position="268"/>
    </location>
</feature>
<comment type="function">
    <text evidence="5">Catalyzes the interconversion between the alpha and beta anomers from at least three hexose 6-phosphate sugars (Glc6P, Gal6P, and Man6P).</text>
</comment>
<accession>A0AAD4LL70</accession>
<comment type="similarity">
    <text evidence="2 5">Belongs to the glucose-6-phosphate 1-epimerase family.</text>
</comment>
<keyword evidence="4 5" id="KW-0413">Isomerase</keyword>
<name>A0AAD4LL70_9AGAM</name>
<dbReference type="CDD" id="cd09020">
    <property type="entry name" value="D-hex-6-P-epi_like"/>
    <property type="match status" value="1"/>
</dbReference>
<organism evidence="8 9">
    <name type="scientific">Lactarius akahatsu</name>
    <dbReference type="NCBI Taxonomy" id="416441"/>
    <lineage>
        <taxon>Eukaryota</taxon>
        <taxon>Fungi</taxon>
        <taxon>Dikarya</taxon>
        <taxon>Basidiomycota</taxon>
        <taxon>Agaricomycotina</taxon>
        <taxon>Agaricomycetes</taxon>
        <taxon>Russulales</taxon>
        <taxon>Russulaceae</taxon>
        <taxon>Lactarius</taxon>
    </lineage>
</organism>
<sequence length="293" mass="32267">MPYEKTDDKVVLKHPKGASVVILLFGATIVSWKASDRGQLGSPTERLFLSSKAALDGSKAVRGGIPVVFPCFGPPEHPDHSKLPQHGFARNKIWAFDSIVMDNDAGVSVRLILQPNPTITKLYTKNFHLVYVVTLAEHELSTDIHVLNPASSETLDFQALLHTYIRAPANEVSITPLLGKRYVDKTENSPEARSTLKEEGRSAVDVRTFTDSVYEDTPPEINVSWPGGDLALKLSGFTTLTIWNPQEEAGSKIGDMEEKGWERFVCVEPGYVRGFKQLGPGETWIGQQVLVVA</sequence>
<evidence type="ECO:0000256" key="4">
    <source>
        <dbReference type="ARBA" id="ARBA00023235"/>
    </source>
</evidence>
<dbReference type="SUPFAM" id="SSF74650">
    <property type="entry name" value="Galactose mutarotase-like"/>
    <property type="match status" value="1"/>
</dbReference>
<dbReference type="Gene3D" id="2.70.98.10">
    <property type="match status" value="1"/>
</dbReference>
<dbReference type="GO" id="GO:0030246">
    <property type="term" value="F:carbohydrate binding"/>
    <property type="evidence" value="ECO:0007669"/>
    <property type="project" value="UniProtKB-UniRule"/>
</dbReference>
<reference evidence="8" key="1">
    <citation type="submission" date="2022-01" db="EMBL/GenBank/DDBJ databases">
        <title>Comparative genomics reveals a dynamic genome evolution in the ectomycorrhizal milk-cap (Lactarius) mushrooms.</title>
        <authorList>
            <consortium name="DOE Joint Genome Institute"/>
            <person name="Lebreton A."/>
            <person name="Tang N."/>
            <person name="Kuo A."/>
            <person name="LaButti K."/>
            <person name="Drula E."/>
            <person name="Barry K."/>
            <person name="Clum A."/>
            <person name="Lipzen A."/>
            <person name="Mousain D."/>
            <person name="Ng V."/>
            <person name="Wang R."/>
            <person name="Wang X."/>
            <person name="Dai Y."/>
            <person name="Henrissat B."/>
            <person name="Grigoriev I.V."/>
            <person name="Guerin-Laguette A."/>
            <person name="Yu F."/>
            <person name="Martin F.M."/>
        </authorList>
    </citation>
    <scope>NUCLEOTIDE SEQUENCE</scope>
    <source>
        <strain evidence="8">QP</strain>
    </source>
</reference>
<evidence type="ECO:0000313" key="9">
    <source>
        <dbReference type="Proteomes" id="UP001201163"/>
    </source>
</evidence>
<dbReference type="PANTHER" id="PTHR11122">
    <property type="entry name" value="APOSPORY-ASSOCIATED PROTEIN C-RELATED"/>
    <property type="match status" value="1"/>
</dbReference>
<evidence type="ECO:0000256" key="7">
    <source>
        <dbReference type="PIRSR" id="PIRSR016020-2"/>
    </source>
</evidence>
<dbReference type="InterPro" id="IPR011013">
    <property type="entry name" value="Gal_mutarotase_sf_dom"/>
</dbReference>
<dbReference type="InterPro" id="IPR025532">
    <property type="entry name" value="G6P_1-epimerase"/>
</dbReference>
<dbReference type="AlphaFoldDB" id="A0AAD4LL70"/>
<dbReference type="GO" id="GO:0005737">
    <property type="term" value="C:cytoplasm"/>
    <property type="evidence" value="ECO:0007669"/>
    <property type="project" value="TreeGrafter"/>
</dbReference>
<comment type="catalytic activity">
    <reaction evidence="1">
        <text>alpha-D-glucose 6-phosphate = beta-D-glucose 6-phosphate</text>
        <dbReference type="Rhea" id="RHEA:16249"/>
        <dbReference type="ChEBI" id="CHEBI:58225"/>
        <dbReference type="ChEBI" id="CHEBI:58247"/>
        <dbReference type="EC" id="5.1.3.15"/>
    </reaction>
</comment>
<evidence type="ECO:0000256" key="6">
    <source>
        <dbReference type="PIRSR" id="PIRSR016020-1"/>
    </source>
</evidence>
<feature type="active site" evidence="6">
    <location>
        <position position="162"/>
    </location>
</feature>
<evidence type="ECO:0000313" key="8">
    <source>
        <dbReference type="EMBL" id="KAH8997310.1"/>
    </source>
</evidence>
<evidence type="ECO:0000256" key="5">
    <source>
        <dbReference type="PIRNR" id="PIRNR016020"/>
    </source>
</evidence>
<feature type="binding site" evidence="7">
    <location>
        <position position="90"/>
    </location>
    <ligand>
        <name>substrate</name>
    </ligand>
</feature>
<evidence type="ECO:0000256" key="1">
    <source>
        <dbReference type="ARBA" id="ARBA00001096"/>
    </source>
</evidence>
<evidence type="ECO:0000256" key="3">
    <source>
        <dbReference type="ARBA" id="ARBA00012083"/>
    </source>
</evidence>
<dbReference type="GO" id="GO:0005975">
    <property type="term" value="P:carbohydrate metabolic process"/>
    <property type="evidence" value="ECO:0007669"/>
    <property type="project" value="InterPro"/>
</dbReference>
<dbReference type="InterPro" id="IPR008183">
    <property type="entry name" value="Aldose_1/G6P_1-epimerase"/>
</dbReference>
<feature type="binding site" evidence="7">
    <location>
        <position position="85"/>
    </location>
    <ligand>
        <name>substrate</name>
    </ligand>
</feature>
<dbReference type="PANTHER" id="PTHR11122:SF13">
    <property type="entry name" value="GLUCOSE-6-PHOSPHATE 1-EPIMERASE"/>
    <property type="match status" value="1"/>
</dbReference>
<feature type="binding site" evidence="7">
    <location>
        <position position="62"/>
    </location>
    <ligand>
        <name>substrate</name>
    </ligand>
</feature>
<protein>
    <recommendedName>
        <fullName evidence="3 5">Glucose-6-phosphate 1-epimerase</fullName>
        <ecNumber evidence="3 5">5.1.3.15</ecNumber>
    </recommendedName>
</protein>
<keyword evidence="9" id="KW-1185">Reference proteome</keyword>
<dbReference type="EC" id="5.1.3.15" evidence="3 5"/>
<dbReference type="EMBL" id="JAKELL010000007">
    <property type="protein sequence ID" value="KAH8997310.1"/>
    <property type="molecule type" value="Genomic_DNA"/>
</dbReference>
<dbReference type="Proteomes" id="UP001201163">
    <property type="component" value="Unassembled WGS sequence"/>
</dbReference>
<dbReference type="Pfam" id="PF01263">
    <property type="entry name" value="Aldose_epim"/>
    <property type="match status" value="1"/>
</dbReference>